<dbReference type="Proteomes" id="UP000504636">
    <property type="component" value="Unplaced"/>
</dbReference>
<dbReference type="CDD" id="cd06179">
    <property type="entry name" value="MFS_TRI12_like"/>
    <property type="match status" value="1"/>
</dbReference>
<evidence type="ECO:0000256" key="6">
    <source>
        <dbReference type="SAM" id="MobiDB-lite"/>
    </source>
</evidence>
<dbReference type="PROSITE" id="PS50850">
    <property type="entry name" value="MFS"/>
    <property type="match status" value="1"/>
</dbReference>
<organism evidence="9">
    <name type="scientific">Mytilinidion resinicola</name>
    <dbReference type="NCBI Taxonomy" id="574789"/>
    <lineage>
        <taxon>Eukaryota</taxon>
        <taxon>Fungi</taxon>
        <taxon>Dikarya</taxon>
        <taxon>Ascomycota</taxon>
        <taxon>Pezizomycotina</taxon>
        <taxon>Dothideomycetes</taxon>
        <taxon>Pleosporomycetidae</taxon>
        <taxon>Mytilinidiales</taxon>
        <taxon>Mytilinidiaceae</taxon>
        <taxon>Mytilinidion</taxon>
    </lineage>
</organism>
<evidence type="ECO:0000313" key="10">
    <source>
        <dbReference type="Proteomes" id="UP000504636"/>
    </source>
</evidence>
<dbReference type="PANTHER" id="PTHR23501">
    <property type="entry name" value="MAJOR FACILITATOR SUPERFAMILY"/>
    <property type="match status" value="1"/>
</dbReference>
<feature type="transmembrane region" description="Helical" evidence="7">
    <location>
        <begin position="355"/>
        <end position="380"/>
    </location>
</feature>
<reference evidence="11" key="2">
    <citation type="submission" date="2020-04" db="EMBL/GenBank/DDBJ databases">
        <authorList>
            <consortium name="NCBI Genome Project"/>
        </authorList>
    </citation>
    <scope>NUCLEOTIDE SEQUENCE</scope>
    <source>
        <strain evidence="11">CBS 304.34</strain>
    </source>
</reference>
<feature type="transmembrane region" description="Helical" evidence="7">
    <location>
        <begin position="29"/>
        <end position="48"/>
    </location>
</feature>
<dbReference type="RefSeq" id="XP_033572535.1">
    <property type="nucleotide sequence ID" value="XM_033715959.1"/>
</dbReference>
<keyword evidence="10" id="KW-1185">Reference proteome</keyword>
<dbReference type="GeneID" id="54456852"/>
<feature type="domain" description="Major facilitator superfamily (MFS) profile" evidence="8">
    <location>
        <begin position="1"/>
        <end position="452"/>
    </location>
</feature>
<feature type="transmembrane region" description="Helical" evidence="7">
    <location>
        <begin position="298"/>
        <end position="317"/>
    </location>
</feature>
<comment type="subcellular location">
    <subcellularLocation>
        <location evidence="1">Membrane</location>
        <topology evidence="1">Multi-pass membrane protein</topology>
    </subcellularLocation>
</comment>
<dbReference type="InterPro" id="IPR036259">
    <property type="entry name" value="MFS_trans_sf"/>
</dbReference>
<dbReference type="OrthoDB" id="4139357at2759"/>
<feature type="transmembrane region" description="Helical" evidence="7">
    <location>
        <begin position="224"/>
        <end position="244"/>
    </location>
</feature>
<evidence type="ECO:0000256" key="1">
    <source>
        <dbReference type="ARBA" id="ARBA00004141"/>
    </source>
</evidence>
<dbReference type="GO" id="GO:0022857">
    <property type="term" value="F:transmembrane transporter activity"/>
    <property type="evidence" value="ECO:0007669"/>
    <property type="project" value="InterPro"/>
</dbReference>
<dbReference type="Pfam" id="PF06609">
    <property type="entry name" value="TRI12"/>
    <property type="match status" value="1"/>
</dbReference>
<protein>
    <submittedName>
        <fullName evidence="9 11">Siderophore iron transporter</fullName>
    </submittedName>
</protein>
<evidence type="ECO:0000313" key="11">
    <source>
        <dbReference type="RefSeq" id="XP_033572535.1"/>
    </source>
</evidence>
<evidence type="ECO:0000259" key="8">
    <source>
        <dbReference type="PROSITE" id="PS50850"/>
    </source>
</evidence>
<dbReference type="Gene3D" id="1.20.1250.20">
    <property type="entry name" value="MFS general substrate transporter like domains"/>
    <property type="match status" value="2"/>
</dbReference>
<accession>A0A6A6Y9S5</accession>
<feature type="transmembrane region" description="Helical" evidence="7">
    <location>
        <begin position="265"/>
        <end position="286"/>
    </location>
</feature>
<dbReference type="SUPFAM" id="SSF103473">
    <property type="entry name" value="MFS general substrate transporter"/>
    <property type="match status" value="1"/>
</dbReference>
<feature type="region of interest" description="Disordered" evidence="6">
    <location>
        <begin position="523"/>
        <end position="546"/>
    </location>
</feature>
<dbReference type="EMBL" id="MU003709">
    <property type="protein sequence ID" value="KAF2805571.1"/>
    <property type="molecule type" value="Genomic_DNA"/>
</dbReference>
<evidence type="ECO:0000256" key="2">
    <source>
        <dbReference type="ARBA" id="ARBA00022448"/>
    </source>
</evidence>
<dbReference type="InterPro" id="IPR053791">
    <property type="entry name" value="MFS_Tri12-like"/>
</dbReference>
<feature type="transmembrane region" description="Helical" evidence="7">
    <location>
        <begin position="118"/>
        <end position="142"/>
    </location>
</feature>
<evidence type="ECO:0000256" key="5">
    <source>
        <dbReference type="ARBA" id="ARBA00023136"/>
    </source>
</evidence>
<gene>
    <name evidence="9 11" type="ORF">BDZ99DRAFT_395668</name>
</gene>
<dbReference type="InterPro" id="IPR020846">
    <property type="entry name" value="MFS_dom"/>
</dbReference>
<dbReference type="AlphaFoldDB" id="A0A6A6Y9S5"/>
<sequence length="546" mass="57502">MIQYNASFFSLTLCAPIATYINADLGPKPYYVWIQIVWPLAFAATITIDGRLGDLFGRRWLMIGGNILCVVASIIGGTAQSIGVVILATGLNGTAAAIQQTSSAAVGEIVPRKYRPQAASAVAGSGIIGGAFGTPIAIHVATKLSWRWGFWITLLTAGISVVGLICLYFPPTFEEVHSKDRRTKWQEFKDFDFIGVTLFIGGITVLLLGISWGGVTYPWKSAGVIVPLIIGALALVAFGFWEVFGNLNESLVPYKLFQNVRGFTMVLVAEFVGGMLLYAMISIYPVQIATVYESNPAVAAWEDCTLLMGTFVGVLLMGSILGRIGHARLIFVGSVGLNTIFIGCMAAMTPSTLGAALALTTLTGLTIGFLQLVGIVMIMLNCPDEDIGVAVGLNGSARSIGGSIATAMYSTILTNKVQEVLPGKIAAAVLPLGLPKSSLGPLIVALLSGSTAAIERVPGVTLPVIGAAAQAVKESYAQGFRLVYLVAIPFGVVATVCAACARDIDHLLTNDVAAKLHSPELQPRHRNTVNNSNADVEAPSQVVEKA</sequence>
<dbReference type="InterPro" id="IPR010573">
    <property type="entry name" value="MFS_Str1/Tri12-like"/>
</dbReference>
<evidence type="ECO:0000313" key="9">
    <source>
        <dbReference type="EMBL" id="KAF2805571.1"/>
    </source>
</evidence>
<dbReference type="PANTHER" id="PTHR23501:SF109">
    <property type="entry name" value="MAJOR FACILITATOR SUPERFAMILY (MFS) PROFILE DOMAIN-CONTAINING PROTEIN-RELATED"/>
    <property type="match status" value="1"/>
</dbReference>
<feature type="transmembrane region" description="Helical" evidence="7">
    <location>
        <begin position="60"/>
        <end position="79"/>
    </location>
</feature>
<keyword evidence="5 7" id="KW-0472">Membrane</keyword>
<reference evidence="11" key="3">
    <citation type="submission" date="2025-04" db="UniProtKB">
        <authorList>
            <consortium name="RefSeq"/>
        </authorList>
    </citation>
    <scope>IDENTIFICATION</scope>
    <source>
        <strain evidence="11">CBS 304.34</strain>
    </source>
</reference>
<keyword evidence="4 7" id="KW-1133">Transmembrane helix</keyword>
<evidence type="ECO:0000256" key="4">
    <source>
        <dbReference type="ARBA" id="ARBA00022989"/>
    </source>
</evidence>
<feature type="transmembrane region" description="Helical" evidence="7">
    <location>
        <begin position="329"/>
        <end position="349"/>
    </location>
</feature>
<feature type="transmembrane region" description="Helical" evidence="7">
    <location>
        <begin position="148"/>
        <end position="170"/>
    </location>
</feature>
<name>A0A6A6Y9S5_9PEZI</name>
<reference evidence="9 11" key="1">
    <citation type="journal article" date="2020" name="Stud. Mycol.">
        <title>101 Dothideomycetes genomes: a test case for predicting lifestyles and emergence of pathogens.</title>
        <authorList>
            <person name="Haridas S."/>
            <person name="Albert R."/>
            <person name="Binder M."/>
            <person name="Bloem J."/>
            <person name="Labutti K."/>
            <person name="Salamov A."/>
            <person name="Andreopoulos B."/>
            <person name="Baker S."/>
            <person name="Barry K."/>
            <person name="Bills G."/>
            <person name="Bluhm B."/>
            <person name="Cannon C."/>
            <person name="Castanera R."/>
            <person name="Culley D."/>
            <person name="Daum C."/>
            <person name="Ezra D."/>
            <person name="Gonzalez J."/>
            <person name="Henrissat B."/>
            <person name="Kuo A."/>
            <person name="Liang C."/>
            <person name="Lipzen A."/>
            <person name="Lutzoni F."/>
            <person name="Magnuson J."/>
            <person name="Mondo S."/>
            <person name="Nolan M."/>
            <person name="Ohm R."/>
            <person name="Pangilinan J."/>
            <person name="Park H.-J."/>
            <person name="Ramirez L."/>
            <person name="Alfaro M."/>
            <person name="Sun H."/>
            <person name="Tritt A."/>
            <person name="Yoshinaga Y."/>
            <person name="Zwiers L.-H."/>
            <person name="Turgeon B."/>
            <person name="Goodwin S."/>
            <person name="Spatafora J."/>
            <person name="Crous P."/>
            <person name="Grigoriev I."/>
        </authorList>
    </citation>
    <scope>NUCLEOTIDE SEQUENCE</scope>
    <source>
        <strain evidence="9 11">CBS 304.34</strain>
    </source>
</reference>
<proteinExistence type="predicted"/>
<dbReference type="GO" id="GO:0005886">
    <property type="term" value="C:plasma membrane"/>
    <property type="evidence" value="ECO:0007669"/>
    <property type="project" value="TreeGrafter"/>
</dbReference>
<feature type="transmembrane region" description="Helical" evidence="7">
    <location>
        <begin position="191"/>
        <end position="212"/>
    </location>
</feature>
<evidence type="ECO:0000256" key="3">
    <source>
        <dbReference type="ARBA" id="ARBA00022692"/>
    </source>
</evidence>
<keyword evidence="3 7" id="KW-0812">Transmembrane</keyword>
<keyword evidence="2" id="KW-0813">Transport</keyword>
<evidence type="ECO:0000256" key="7">
    <source>
        <dbReference type="SAM" id="Phobius"/>
    </source>
</evidence>